<dbReference type="GO" id="GO:0009507">
    <property type="term" value="C:chloroplast"/>
    <property type="evidence" value="ECO:0007669"/>
    <property type="project" value="UniProtKB-SubCell"/>
</dbReference>
<keyword evidence="8 11" id="KW-0456">Lyase</keyword>
<name>A0A7S3VHZ0_DUNTE</name>
<sequence length="407" mass="44754">MALSASPQTHMQAGRPSSSALPRCSPSEQPAISRSRRNVRRKCVVAAAGTAGDGPSSTKDPLMLRAVRGEQVERAPCWMMRQAGRYQHSYRELAKKHPGFRERSETTELIVEISLQPWRSFRPDGIILFSDILTPLPAMGVAFDIDDNKGPIIDDPIQNMEGIKKLHSLELDRLGFVGDALGQLRREVGDQAAVLGFVGSPWTLATYIVEGQSSSIYKTIKTMCYNAPDVLHALLSHLAEQTATYVKFQIDSGAQCMQIFDSWGGQLPPHEWDKWSGPYLRHIVQSVKASHPHVPLTVYANGSGGLLERLKSTGADVIGIDWTVDMADVRKRLGHDIAVQGNIDPTLLFASQDAIEQGVRQCLQKAGPSRHILNLGHGVLVGTPEENVAHMFNLSKQIKYADLLQQA</sequence>
<dbReference type="InterPro" id="IPR038071">
    <property type="entry name" value="UROD/MetE-like_sf"/>
</dbReference>
<dbReference type="EC" id="4.1.1.37" evidence="6 11"/>
<dbReference type="Pfam" id="PF01208">
    <property type="entry name" value="URO-D"/>
    <property type="match status" value="1"/>
</dbReference>
<evidence type="ECO:0000256" key="10">
    <source>
        <dbReference type="ARBA" id="ARBA00048033"/>
    </source>
</evidence>
<gene>
    <name evidence="16" type="ORF">DTER00134_LOCUS634</name>
</gene>
<keyword evidence="7 11" id="KW-0210">Decarboxylase</keyword>
<organism evidence="16">
    <name type="scientific">Dunaliella tertiolecta</name>
    <name type="common">Green alga</name>
    <dbReference type="NCBI Taxonomy" id="3047"/>
    <lineage>
        <taxon>Eukaryota</taxon>
        <taxon>Viridiplantae</taxon>
        <taxon>Chlorophyta</taxon>
        <taxon>core chlorophytes</taxon>
        <taxon>Chlorophyceae</taxon>
        <taxon>CS clade</taxon>
        <taxon>Chlamydomonadales</taxon>
        <taxon>Dunaliellaceae</taxon>
        <taxon>Dunaliella</taxon>
    </lineage>
</organism>
<dbReference type="GO" id="GO:0004853">
    <property type="term" value="F:uroporphyrinogen decarboxylase activity"/>
    <property type="evidence" value="ECO:0007669"/>
    <property type="project" value="UniProtKB-EC"/>
</dbReference>
<dbReference type="FunFam" id="3.20.20.210:FF:000006">
    <property type="entry name" value="Uroporphyrinogen decarboxylase"/>
    <property type="match status" value="1"/>
</dbReference>
<comment type="subcellular location">
    <subcellularLocation>
        <location evidence="2">Plastid</location>
        <location evidence="2">Chloroplast</location>
    </subcellularLocation>
</comment>
<dbReference type="UniPathway" id="UPA00251">
    <property type="reaction ID" value="UER00321"/>
</dbReference>
<evidence type="ECO:0000256" key="6">
    <source>
        <dbReference type="ARBA" id="ARBA00012288"/>
    </source>
</evidence>
<evidence type="ECO:0000256" key="4">
    <source>
        <dbReference type="ARBA" id="ARBA00009935"/>
    </source>
</evidence>
<dbReference type="HAMAP" id="MF_00218">
    <property type="entry name" value="URO_D"/>
    <property type="match status" value="1"/>
</dbReference>
<evidence type="ECO:0000256" key="1">
    <source>
        <dbReference type="ARBA" id="ARBA00002448"/>
    </source>
</evidence>
<evidence type="ECO:0000313" key="16">
    <source>
        <dbReference type="EMBL" id="CAE0485595.1"/>
    </source>
</evidence>
<feature type="compositionally biased region" description="Polar residues" evidence="13">
    <location>
        <begin position="1"/>
        <end position="32"/>
    </location>
</feature>
<dbReference type="NCBIfam" id="TIGR01464">
    <property type="entry name" value="hemE"/>
    <property type="match status" value="1"/>
</dbReference>
<comment type="subunit">
    <text evidence="5">Homodimer.</text>
</comment>
<dbReference type="PANTHER" id="PTHR21091:SF167">
    <property type="entry name" value="UROPORPHYRINOGEN DECARBOXYLASE 1, CHLOROPLASTIC"/>
    <property type="match status" value="1"/>
</dbReference>
<reference evidence="16" key="1">
    <citation type="submission" date="2021-01" db="EMBL/GenBank/DDBJ databases">
        <authorList>
            <person name="Corre E."/>
            <person name="Pelletier E."/>
            <person name="Niang G."/>
            <person name="Scheremetjew M."/>
            <person name="Finn R."/>
            <person name="Kale V."/>
            <person name="Holt S."/>
            <person name="Cochrane G."/>
            <person name="Meng A."/>
            <person name="Brown T."/>
            <person name="Cohen L."/>
        </authorList>
    </citation>
    <scope>NUCLEOTIDE SEQUENCE</scope>
    <source>
        <strain evidence="16">CCMP1320</strain>
    </source>
</reference>
<evidence type="ECO:0000256" key="9">
    <source>
        <dbReference type="ARBA" id="ARBA00023244"/>
    </source>
</evidence>
<dbReference type="SUPFAM" id="SSF51726">
    <property type="entry name" value="UROD/MetE-like"/>
    <property type="match status" value="1"/>
</dbReference>
<comment type="similarity">
    <text evidence="4 12">Belongs to the uroporphyrinogen decarboxylase family.</text>
</comment>
<proteinExistence type="inferred from homology"/>
<evidence type="ECO:0000256" key="8">
    <source>
        <dbReference type="ARBA" id="ARBA00023239"/>
    </source>
</evidence>
<dbReference type="GO" id="GO:0006782">
    <property type="term" value="P:protoporphyrinogen IX biosynthetic process"/>
    <property type="evidence" value="ECO:0007669"/>
    <property type="project" value="UniProtKB-UniPathway"/>
</dbReference>
<dbReference type="PROSITE" id="PS00906">
    <property type="entry name" value="UROD_1"/>
    <property type="match status" value="1"/>
</dbReference>
<dbReference type="EMBL" id="HBIP01001478">
    <property type="protein sequence ID" value="CAE0485595.1"/>
    <property type="molecule type" value="Transcribed_RNA"/>
</dbReference>
<feature type="domain" description="Uroporphyrinogen decarboxylase (URO-D)" evidence="14">
    <location>
        <begin position="76"/>
        <end position="85"/>
    </location>
</feature>
<comment type="catalytic activity">
    <reaction evidence="10 11">
        <text>uroporphyrinogen III + 4 H(+) = coproporphyrinogen III + 4 CO2</text>
        <dbReference type="Rhea" id="RHEA:19865"/>
        <dbReference type="ChEBI" id="CHEBI:15378"/>
        <dbReference type="ChEBI" id="CHEBI:16526"/>
        <dbReference type="ChEBI" id="CHEBI:57308"/>
        <dbReference type="ChEBI" id="CHEBI:57309"/>
        <dbReference type="EC" id="4.1.1.37"/>
    </reaction>
</comment>
<evidence type="ECO:0000256" key="2">
    <source>
        <dbReference type="ARBA" id="ARBA00004229"/>
    </source>
</evidence>
<evidence type="ECO:0000256" key="12">
    <source>
        <dbReference type="RuleBase" id="RU004169"/>
    </source>
</evidence>
<protein>
    <recommendedName>
        <fullName evidence="6 11">Uroporphyrinogen decarboxylase</fullName>
        <ecNumber evidence="6 11">4.1.1.37</ecNumber>
    </recommendedName>
</protein>
<evidence type="ECO:0000259" key="14">
    <source>
        <dbReference type="PROSITE" id="PS00906"/>
    </source>
</evidence>
<comment type="function">
    <text evidence="1">Catalyzes the decarboxylation of four acetate groups of uroporphyrinogen-III to yield coproporphyrinogen-III.</text>
</comment>
<feature type="region of interest" description="Disordered" evidence="13">
    <location>
        <begin position="1"/>
        <end position="38"/>
    </location>
</feature>
<accession>A0A7S3VHZ0</accession>
<evidence type="ECO:0000256" key="5">
    <source>
        <dbReference type="ARBA" id="ARBA00011738"/>
    </source>
</evidence>
<evidence type="ECO:0000256" key="3">
    <source>
        <dbReference type="ARBA" id="ARBA00004804"/>
    </source>
</evidence>
<feature type="domain" description="Uroporphyrinogen decarboxylase (URO-D)" evidence="15">
    <location>
        <begin position="195"/>
        <end position="211"/>
    </location>
</feature>
<dbReference type="PROSITE" id="PS00907">
    <property type="entry name" value="UROD_2"/>
    <property type="match status" value="1"/>
</dbReference>
<dbReference type="AlphaFoldDB" id="A0A7S3VHZ0"/>
<dbReference type="PANTHER" id="PTHR21091">
    <property type="entry name" value="METHYLTETRAHYDROFOLATE:HOMOCYSTEINE METHYLTRANSFERASE RELATED"/>
    <property type="match status" value="1"/>
</dbReference>
<evidence type="ECO:0000256" key="13">
    <source>
        <dbReference type="SAM" id="MobiDB-lite"/>
    </source>
</evidence>
<dbReference type="InterPro" id="IPR006361">
    <property type="entry name" value="Uroporphyrinogen_deCO2ase_HemE"/>
</dbReference>
<evidence type="ECO:0000256" key="11">
    <source>
        <dbReference type="RuleBase" id="RU000554"/>
    </source>
</evidence>
<evidence type="ECO:0000259" key="15">
    <source>
        <dbReference type="PROSITE" id="PS00907"/>
    </source>
</evidence>
<dbReference type="CDD" id="cd00717">
    <property type="entry name" value="URO-D"/>
    <property type="match status" value="1"/>
</dbReference>
<comment type="pathway">
    <text evidence="3 11">Porphyrin-containing compound metabolism; protoporphyrin-IX biosynthesis; coproporphyrinogen-III from 5-aminolevulinate: step 4/4.</text>
</comment>
<evidence type="ECO:0000256" key="7">
    <source>
        <dbReference type="ARBA" id="ARBA00022793"/>
    </source>
</evidence>
<dbReference type="InterPro" id="IPR000257">
    <property type="entry name" value="Uroporphyrinogen_deCOase"/>
</dbReference>
<dbReference type="Gene3D" id="3.20.20.210">
    <property type="match status" value="1"/>
</dbReference>
<keyword evidence="9 11" id="KW-0627">Porphyrin biosynthesis</keyword>